<keyword evidence="3" id="KW-1003">Cell membrane</keyword>
<evidence type="ECO:0000256" key="7">
    <source>
        <dbReference type="SAM" id="Phobius"/>
    </source>
</evidence>
<sequence length="325" mass="38157">MKKINNFLKNLKNYKKDQNFNVKKSLFFSSFIILVIFLVIFNFWPLVSTFYEAFKVENPVNKLKFNYGVDNFESVLKDSQFNIALKNSTIMFFVATPIALFLSFLVSLIICSISSKLANDFWITTIYSQFFVSSFAIGIVFGYLFGDKNIAFKYIFNSDISFSGKKRINILWLYLFFQIWRAIPFNTVLFVFAMQKGIEKCRYNIKVDNLNLWNKIKIVYWQEIKVSFSTILITNLIFAFFLFPKAIIDYNLESINGHTLASYIYNKILPEKGSLDFSFGKAAASSIISILYIIFLLFIIKIFNFKNIKKMLKVKKYFKNVKKNY</sequence>
<feature type="transmembrane region" description="Helical" evidence="7">
    <location>
        <begin position="282"/>
        <end position="303"/>
    </location>
</feature>
<accession>A0A449A5H1</accession>
<dbReference type="PANTHER" id="PTHR30193:SF37">
    <property type="entry name" value="INNER MEMBRANE ABC TRANSPORTER PERMEASE PROTEIN YCJO"/>
    <property type="match status" value="1"/>
</dbReference>
<gene>
    <name evidence="8" type="ORF">NCTC10166_00489</name>
</gene>
<dbReference type="Gene3D" id="1.10.3720.10">
    <property type="entry name" value="MetI-like"/>
    <property type="match status" value="1"/>
</dbReference>
<evidence type="ECO:0000256" key="5">
    <source>
        <dbReference type="ARBA" id="ARBA00022989"/>
    </source>
</evidence>
<proteinExistence type="predicted"/>
<feature type="transmembrane region" description="Helical" evidence="7">
    <location>
        <begin position="125"/>
        <end position="145"/>
    </location>
</feature>
<dbReference type="KEGG" id="mnu:NCTC10166_00489"/>
<evidence type="ECO:0000256" key="1">
    <source>
        <dbReference type="ARBA" id="ARBA00004651"/>
    </source>
</evidence>
<keyword evidence="9" id="KW-1185">Reference proteome</keyword>
<keyword evidence="2" id="KW-0813">Transport</keyword>
<organism evidence="8 9">
    <name type="scientific">Mesomycoplasma neurolyticum</name>
    <dbReference type="NCBI Taxonomy" id="2120"/>
    <lineage>
        <taxon>Bacteria</taxon>
        <taxon>Bacillati</taxon>
        <taxon>Mycoplasmatota</taxon>
        <taxon>Mycoplasmoidales</taxon>
        <taxon>Metamycoplasmataceae</taxon>
        <taxon>Mesomycoplasma</taxon>
    </lineage>
</organism>
<evidence type="ECO:0000313" key="9">
    <source>
        <dbReference type="Proteomes" id="UP000289440"/>
    </source>
</evidence>
<dbReference type="RefSeq" id="WP_129719896.1">
    <property type="nucleotide sequence ID" value="NZ_LR214951.1"/>
</dbReference>
<reference evidence="8 9" key="1">
    <citation type="submission" date="2019-01" db="EMBL/GenBank/DDBJ databases">
        <authorList>
            <consortium name="Pathogen Informatics"/>
        </authorList>
    </citation>
    <scope>NUCLEOTIDE SEQUENCE [LARGE SCALE GENOMIC DNA]</scope>
    <source>
        <strain evidence="8 9">NCTC10166</strain>
    </source>
</reference>
<evidence type="ECO:0008006" key="10">
    <source>
        <dbReference type="Google" id="ProtNLM"/>
    </source>
</evidence>
<dbReference type="GO" id="GO:0005886">
    <property type="term" value="C:plasma membrane"/>
    <property type="evidence" value="ECO:0007669"/>
    <property type="project" value="UniProtKB-SubCell"/>
</dbReference>
<evidence type="ECO:0000313" key="8">
    <source>
        <dbReference type="EMBL" id="VEU59511.1"/>
    </source>
</evidence>
<feature type="transmembrane region" description="Helical" evidence="7">
    <location>
        <begin position="25"/>
        <end position="44"/>
    </location>
</feature>
<keyword evidence="4 7" id="KW-0812">Transmembrane</keyword>
<dbReference type="InterPro" id="IPR035906">
    <property type="entry name" value="MetI-like_sf"/>
</dbReference>
<keyword evidence="6 7" id="KW-0472">Membrane</keyword>
<name>A0A449A5H1_9BACT</name>
<keyword evidence="5 7" id="KW-1133">Transmembrane helix</keyword>
<dbReference type="Proteomes" id="UP000289440">
    <property type="component" value="Chromosome"/>
</dbReference>
<protein>
    <recommendedName>
        <fullName evidence="10">Sn-glycerol-3-phosphate transport system permease protein ugpA</fullName>
    </recommendedName>
</protein>
<feature type="transmembrane region" description="Helical" evidence="7">
    <location>
        <begin position="90"/>
        <end position="113"/>
    </location>
</feature>
<evidence type="ECO:0000256" key="2">
    <source>
        <dbReference type="ARBA" id="ARBA00022448"/>
    </source>
</evidence>
<comment type="subcellular location">
    <subcellularLocation>
        <location evidence="1">Cell membrane</location>
        <topology evidence="1">Multi-pass membrane protein</topology>
    </subcellularLocation>
</comment>
<dbReference type="PANTHER" id="PTHR30193">
    <property type="entry name" value="ABC TRANSPORTER PERMEASE PROTEIN"/>
    <property type="match status" value="1"/>
</dbReference>
<evidence type="ECO:0000256" key="4">
    <source>
        <dbReference type="ARBA" id="ARBA00022692"/>
    </source>
</evidence>
<dbReference type="EMBL" id="LR214951">
    <property type="protein sequence ID" value="VEU59511.1"/>
    <property type="molecule type" value="Genomic_DNA"/>
</dbReference>
<feature type="transmembrane region" description="Helical" evidence="7">
    <location>
        <begin position="171"/>
        <end position="193"/>
    </location>
</feature>
<dbReference type="OrthoDB" id="400343at2"/>
<evidence type="ECO:0000256" key="3">
    <source>
        <dbReference type="ARBA" id="ARBA00022475"/>
    </source>
</evidence>
<dbReference type="AlphaFoldDB" id="A0A449A5H1"/>
<dbReference type="InterPro" id="IPR051393">
    <property type="entry name" value="ABC_transporter_permease"/>
</dbReference>
<evidence type="ECO:0000256" key="6">
    <source>
        <dbReference type="ARBA" id="ARBA00023136"/>
    </source>
</evidence>
<dbReference type="SUPFAM" id="SSF161098">
    <property type="entry name" value="MetI-like"/>
    <property type="match status" value="1"/>
</dbReference>
<feature type="transmembrane region" description="Helical" evidence="7">
    <location>
        <begin position="224"/>
        <end position="243"/>
    </location>
</feature>